<dbReference type="InterPro" id="IPR032675">
    <property type="entry name" value="LRR_dom_sf"/>
</dbReference>
<dbReference type="InterPro" id="IPR001245">
    <property type="entry name" value="Ser-Thr/Tyr_kinase_cat_dom"/>
</dbReference>
<dbReference type="GO" id="GO:0004674">
    <property type="term" value="F:protein serine/threonine kinase activity"/>
    <property type="evidence" value="ECO:0000318"/>
    <property type="project" value="GO_Central"/>
</dbReference>
<dbReference type="Gene3D" id="1.10.510.10">
    <property type="entry name" value="Transferase(Phosphotransferase) domain 1"/>
    <property type="match status" value="1"/>
</dbReference>
<evidence type="ECO:0000313" key="10">
    <source>
        <dbReference type="EMBL" id="CBI26398.3"/>
    </source>
</evidence>
<dbReference type="Proteomes" id="UP000009183">
    <property type="component" value="Chromosome 16"/>
</dbReference>
<dbReference type="Pfam" id="PF07714">
    <property type="entry name" value="PK_Tyr_Ser-Thr"/>
    <property type="match status" value="1"/>
</dbReference>
<evidence type="ECO:0000256" key="5">
    <source>
        <dbReference type="ARBA" id="ARBA00022737"/>
    </source>
</evidence>
<evidence type="ECO:0000256" key="1">
    <source>
        <dbReference type="ARBA" id="ARBA00004167"/>
    </source>
</evidence>
<dbReference type="PaxDb" id="29760-VIT_16s0039g00230.t01"/>
<keyword evidence="3 8" id="KW-0812">Transmembrane</keyword>
<dbReference type="SUPFAM" id="SSF52058">
    <property type="entry name" value="L domain-like"/>
    <property type="match status" value="1"/>
</dbReference>
<dbReference type="eggNOG" id="ENOG502QR57">
    <property type="taxonomic scope" value="Eukaryota"/>
</dbReference>
<evidence type="ECO:0000313" key="11">
    <source>
        <dbReference type="Proteomes" id="UP000009183"/>
    </source>
</evidence>
<dbReference type="CDD" id="cd14066">
    <property type="entry name" value="STKc_IRAK"/>
    <property type="match status" value="1"/>
</dbReference>
<dbReference type="PROSITE" id="PS50011">
    <property type="entry name" value="PROTEIN_KINASE_DOM"/>
    <property type="match status" value="1"/>
</dbReference>
<evidence type="ECO:0000259" key="9">
    <source>
        <dbReference type="PROSITE" id="PS50011"/>
    </source>
</evidence>
<reference evidence="11" key="1">
    <citation type="journal article" date="2007" name="Nature">
        <title>The grapevine genome sequence suggests ancestral hexaploidization in major angiosperm phyla.</title>
        <authorList>
            <consortium name="The French-Italian Public Consortium for Grapevine Genome Characterization."/>
            <person name="Jaillon O."/>
            <person name="Aury J.-M."/>
            <person name="Noel B."/>
            <person name="Policriti A."/>
            <person name="Clepet C."/>
            <person name="Casagrande A."/>
            <person name="Choisne N."/>
            <person name="Aubourg S."/>
            <person name="Vitulo N."/>
            <person name="Jubin C."/>
            <person name="Vezzi A."/>
            <person name="Legeai F."/>
            <person name="Hugueney P."/>
            <person name="Dasilva C."/>
            <person name="Horner D."/>
            <person name="Mica E."/>
            <person name="Jublot D."/>
            <person name="Poulain J."/>
            <person name="Bruyere C."/>
            <person name="Billault A."/>
            <person name="Segurens B."/>
            <person name="Gouyvenoux M."/>
            <person name="Ugarte E."/>
            <person name="Cattonaro F."/>
            <person name="Anthouard V."/>
            <person name="Vico V."/>
            <person name="Del Fabbro C."/>
            <person name="Alaux M."/>
            <person name="Di Gaspero G."/>
            <person name="Dumas V."/>
            <person name="Felice N."/>
            <person name="Paillard S."/>
            <person name="Juman I."/>
            <person name="Moroldo M."/>
            <person name="Scalabrin S."/>
            <person name="Canaguier A."/>
            <person name="Le Clainche I."/>
            <person name="Malacrida G."/>
            <person name="Durand E."/>
            <person name="Pesole G."/>
            <person name="Laucou V."/>
            <person name="Chatelet P."/>
            <person name="Merdinoglu D."/>
            <person name="Delledonne M."/>
            <person name="Pezzotti M."/>
            <person name="Lecharny A."/>
            <person name="Scarpelli C."/>
            <person name="Artiguenave F."/>
            <person name="Pe M.E."/>
            <person name="Valle G."/>
            <person name="Morgante M."/>
            <person name="Caboche M."/>
            <person name="Adam-Blondon A.-F."/>
            <person name="Weissenbach J."/>
            <person name="Quetier F."/>
            <person name="Wincker P."/>
        </authorList>
    </citation>
    <scope>NUCLEOTIDE SEQUENCE [LARGE SCALE GENOMIC DNA]</scope>
    <source>
        <strain evidence="11">cv. Pinot noir / PN40024</strain>
    </source>
</reference>
<evidence type="ECO:0000256" key="7">
    <source>
        <dbReference type="ARBA" id="ARBA00023136"/>
    </source>
</evidence>
<proteinExistence type="predicted"/>
<evidence type="ECO:0000256" key="3">
    <source>
        <dbReference type="ARBA" id="ARBA00022692"/>
    </source>
</evidence>
<feature type="transmembrane region" description="Helical" evidence="8">
    <location>
        <begin position="301"/>
        <end position="319"/>
    </location>
</feature>
<gene>
    <name evidence="10" type="ordered locus">VIT_16s0039g00230</name>
</gene>
<comment type="subcellular location">
    <subcellularLocation>
        <location evidence="1">Membrane</location>
        <topology evidence="1">Single-pass membrane protein</topology>
    </subcellularLocation>
</comment>
<dbReference type="InterPro" id="IPR046959">
    <property type="entry name" value="PRK1-6/SRF4-like"/>
</dbReference>
<evidence type="ECO:0000256" key="4">
    <source>
        <dbReference type="ARBA" id="ARBA00022729"/>
    </source>
</evidence>
<keyword evidence="7 8" id="KW-0472">Membrane</keyword>
<dbReference type="SUPFAM" id="SSF56112">
    <property type="entry name" value="Protein kinase-like (PK-like)"/>
    <property type="match status" value="1"/>
</dbReference>
<dbReference type="HOGENOM" id="CLU_000288_92_6_1"/>
<name>D7T7C7_VITVI</name>
<keyword evidence="6 8" id="KW-1133">Transmembrane helix</keyword>
<dbReference type="PANTHER" id="PTHR48007">
    <property type="entry name" value="LEUCINE-RICH REPEAT RECEPTOR-LIKE PROTEIN KINASE PXC1"/>
    <property type="match status" value="1"/>
</dbReference>
<keyword evidence="11" id="KW-1185">Reference proteome</keyword>
<dbReference type="InterPro" id="IPR011009">
    <property type="entry name" value="Kinase-like_dom_sf"/>
</dbReference>
<organism evidence="10 11">
    <name type="scientific">Vitis vinifera</name>
    <name type="common">Grape</name>
    <dbReference type="NCBI Taxonomy" id="29760"/>
    <lineage>
        <taxon>Eukaryota</taxon>
        <taxon>Viridiplantae</taxon>
        <taxon>Streptophyta</taxon>
        <taxon>Embryophyta</taxon>
        <taxon>Tracheophyta</taxon>
        <taxon>Spermatophyta</taxon>
        <taxon>Magnoliopsida</taxon>
        <taxon>eudicotyledons</taxon>
        <taxon>Gunneridae</taxon>
        <taxon>Pentapetalae</taxon>
        <taxon>rosids</taxon>
        <taxon>Vitales</taxon>
        <taxon>Vitaceae</taxon>
        <taxon>Viteae</taxon>
        <taxon>Vitis</taxon>
    </lineage>
</organism>
<feature type="transmembrane region" description="Helical" evidence="8">
    <location>
        <begin position="258"/>
        <end position="280"/>
    </location>
</feature>
<dbReference type="Gene3D" id="3.80.10.10">
    <property type="entry name" value="Ribonuclease Inhibitor"/>
    <property type="match status" value="1"/>
</dbReference>
<evidence type="ECO:0000256" key="8">
    <source>
        <dbReference type="SAM" id="Phobius"/>
    </source>
</evidence>
<dbReference type="PANTHER" id="PTHR48007:SF40">
    <property type="entry name" value="SERINE-THREONINE_TYROSINE-PROTEIN KINASE CATALYTIC DOMAIN-CONTAINING PROTEIN"/>
    <property type="match status" value="1"/>
</dbReference>
<sequence>MLISSLAVIVAITMSLAAKALFLVSAVVVIQFSGVVSQATNEYFPDEREALMQIRDIVNATVDLHKNWTGPPCQEDVSKWFGITCSKGHIIRIVLEGIELTGSFPPAFLQKIAFLNTVSFKNNSVFGPIPNLTGLIHLESVFFSQNNFSGSIPLDYIGLPNLTVLELQENSLGGHIPPFDQPTLTTFNVSYNHLEGPIPETPVLQRFPESSYDHNSHLCGLPLGKVCPAFPPAPATATAPPPHISPNPSKEKKKGLEIWGVALIVAAATLVPVLVMVVFLCYYRKSQRKEATTGQQTVFHFLKRLVLDFISFFSLYYWTGEGSVEWAEKRRHSWESRGDPERTVALEFFDKDIPVFDLDDLLRASAEVMGKGKLGTTYKATLESGSAVAVKRLKDLNGLSKKEFVQQMQLLGKTRHENLVEIVSFYYSKEEKLVVYEFVPHGSLFELLHENRGAARVPLNWSRRLSIIKDIAKGLTFLHQSLPSHKVPHANLKSSNVLIHSTGQNCHSKLVDFGFLPLLPSRKSSEKLAVAKSPEFALGKKLTQKADVYCFGIIILEVITGRIPGEASPGINATVEDLSDWVRTAVNNDWSTDVLDVEIVAAREGHDEMLKLTGIALECTDTTPEKRPKMTEVLRRIQEIEDMGEKQISGSEAS</sequence>
<keyword evidence="5" id="KW-0677">Repeat</keyword>
<dbReference type="InterPro" id="IPR000719">
    <property type="entry name" value="Prot_kinase_dom"/>
</dbReference>
<evidence type="ECO:0000256" key="6">
    <source>
        <dbReference type="ARBA" id="ARBA00022989"/>
    </source>
</evidence>
<dbReference type="GO" id="GO:0005524">
    <property type="term" value="F:ATP binding"/>
    <property type="evidence" value="ECO:0007669"/>
    <property type="project" value="InterPro"/>
</dbReference>
<dbReference type="EMBL" id="FN595750">
    <property type="protein sequence ID" value="CBI26398.3"/>
    <property type="molecule type" value="Genomic_DNA"/>
</dbReference>
<evidence type="ECO:0000256" key="2">
    <source>
        <dbReference type="ARBA" id="ARBA00022614"/>
    </source>
</evidence>
<protein>
    <recommendedName>
        <fullName evidence="9">Protein kinase domain-containing protein</fullName>
    </recommendedName>
</protein>
<dbReference type="FunFam" id="3.80.10.10:FF:000129">
    <property type="entry name" value="Leucine-rich repeat receptor-like kinase"/>
    <property type="match status" value="1"/>
</dbReference>
<accession>D7T7C7</accession>
<keyword evidence="4" id="KW-0732">Signal</keyword>
<feature type="domain" description="Protein kinase" evidence="9">
    <location>
        <begin position="363"/>
        <end position="640"/>
    </location>
</feature>
<dbReference type="AlphaFoldDB" id="D7T7C7"/>
<keyword evidence="2" id="KW-0433">Leucine-rich repeat</keyword>
<dbReference type="OrthoDB" id="772719at2759"/>
<dbReference type="Gene3D" id="3.30.200.20">
    <property type="entry name" value="Phosphorylase Kinase, domain 1"/>
    <property type="match status" value="1"/>
</dbReference>
<dbReference type="OMA" id="IACSNWH"/>
<dbReference type="GO" id="GO:0005886">
    <property type="term" value="C:plasma membrane"/>
    <property type="evidence" value="ECO:0000318"/>
    <property type="project" value="GO_Central"/>
</dbReference>
<dbReference type="InParanoid" id="D7T7C7"/>